<gene>
    <name evidence="2" type="ORF">AB1Y20_012808</name>
</gene>
<evidence type="ECO:0000313" key="2">
    <source>
        <dbReference type="EMBL" id="KAL1500136.1"/>
    </source>
</evidence>
<keyword evidence="3" id="KW-1185">Reference proteome</keyword>
<feature type="region of interest" description="Disordered" evidence="1">
    <location>
        <begin position="1"/>
        <end position="37"/>
    </location>
</feature>
<sequence>MSSKPSDAEQTRVPQLHTMAGSRRAWGNADDDTTRSPTMDDLHVFLSSYSPAPEHRHSFDDFWCAEADLFHANCSVPESVREENDDQVTPSHDEDDSSDEEEFVAPERHWAPLLGRRLVQGPRASVVSGG</sequence>
<evidence type="ECO:0000313" key="3">
    <source>
        <dbReference type="Proteomes" id="UP001515480"/>
    </source>
</evidence>
<accession>A0AB34ILD1</accession>
<dbReference type="AlphaFoldDB" id="A0AB34ILD1"/>
<dbReference type="Proteomes" id="UP001515480">
    <property type="component" value="Unassembled WGS sequence"/>
</dbReference>
<feature type="region of interest" description="Disordered" evidence="1">
    <location>
        <begin position="76"/>
        <end position="108"/>
    </location>
</feature>
<comment type="caution">
    <text evidence="2">The sequence shown here is derived from an EMBL/GenBank/DDBJ whole genome shotgun (WGS) entry which is preliminary data.</text>
</comment>
<reference evidence="2 3" key="1">
    <citation type="journal article" date="2024" name="Science">
        <title>Giant polyketide synthase enzymes in the biosynthesis of giant marine polyether toxins.</title>
        <authorList>
            <person name="Fallon T.R."/>
            <person name="Shende V.V."/>
            <person name="Wierzbicki I.H."/>
            <person name="Pendleton A.L."/>
            <person name="Watervoot N.F."/>
            <person name="Auber R.P."/>
            <person name="Gonzalez D.J."/>
            <person name="Wisecaver J.H."/>
            <person name="Moore B.S."/>
        </authorList>
    </citation>
    <scope>NUCLEOTIDE SEQUENCE [LARGE SCALE GENOMIC DNA]</scope>
    <source>
        <strain evidence="2 3">12B1</strain>
    </source>
</reference>
<feature type="compositionally biased region" description="Acidic residues" evidence="1">
    <location>
        <begin position="93"/>
        <end position="104"/>
    </location>
</feature>
<protein>
    <recommendedName>
        <fullName evidence="4">Rab3 GTPase-activating protein catalytic subunit</fullName>
    </recommendedName>
</protein>
<organism evidence="2 3">
    <name type="scientific">Prymnesium parvum</name>
    <name type="common">Toxic golden alga</name>
    <dbReference type="NCBI Taxonomy" id="97485"/>
    <lineage>
        <taxon>Eukaryota</taxon>
        <taxon>Haptista</taxon>
        <taxon>Haptophyta</taxon>
        <taxon>Prymnesiophyceae</taxon>
        <taxon>Prymnesiales</taxon>
        <taxon>Prymnesiaceae</taxon>
        <taxon>Prymnesium</taxon>
    </lineage>
</organism>
<name>A0AB34ILD1_PRYPA</name>
<evidence type="ECO:0000256" key="1">
    <source>
        <dbReference type="SAM" id="MobiDB-lite"/>
    </source>
</evidence>
<evidence type="ECO:0008006" key="4">
    <source>
        <dbReference type="Google" id="ProtNLM"/>
    </source>
</evidence>
<feature type="compositionally biased region" description="Basic and acidic residues" evidence="1">
    <location>
        <begin position="1"/>
        <end position="10"/>
    </location>
</feature>
<proteinExistence type="predicted"/>
<dbReference type="EMBL" id="JBGBPQ010000024">
    <property type="protein sequence ID" value="KAL1500136.1"/>
    <property type="molecule type" value="Genomic_DNA"/>
</dbReference>